<accession>A0A4Q9MDX6</accession>
<feature type="compositionally biased region" description="Basic and acidic residues" evidence="1">
    <location>
        <begin position="39"/>
        <end position="60"/>
    </location>
</feature>
<protein>
    <submittedName>
        <fullName evidence="2">Uncharacterized protein</fullName>
    </submittedName>
</protein>
<evidence type="ECO:0000313" key="2">
    <source>
        <dbReference type="EMBL" id="TBU24807.1"/>
    </source>
</evidence>
<dbReference type="AlphaFoldDB" id="A0A4Q9MDX6"/>
<dbReference type="EMBL" id="ML143472">
    <property type="protein sequence ID" value="TBU24807.1"/>
    <property type="molecule type" value="Genomic_DNA"/>
</dbReference>
<feature type="region of interest" description="Disordered" evidence="1">
    <location>
        <begin position="1"/>
        <end position="86"/>
    </location>
</feature>
<gene>
    <name evidence="2" type="ORF">BD311DRAFT_535461</name>
</gene>
<organism evidence="2">
    <name type="scientific">Dichomitus squalens</name>
    <dbReference type="NCBI Taxonomy" id="114155"/>
    <lineage>
        <taxon>Eukaryota</taxon>
        <taxon>Fungi</taxon>
        <taxon>Dikarya</taxon>
        <taxon>Basidiomycota</taxon>
        <taxon>Agaricomycotina</taxon>
        <taxon>Agaricomycetes</taxon>
        <taxon>Polyporales</taxon>
        <taxon>Polyporaceae</taxon>
        <taxon>Dichomitus</taxon>
    </lineage>
</organism>
<reference evidence="2" key="1">
    <citation type="submission" date="2019-01" db="EMBL/GenBank/DDBJ databases">
        <title>Draft genome sequences of three monokaryotic isolates of the white-rot basidiomycete fungus Dichomitus squalens.</title>
        <authorList>
            <consortium name="DOE Joint Genome Institute"/>
            <person name="Lopez S.C."/>
            <person name="Andreopoulos B."/>
            <person name="Pangilinan J."/>
            <person name="Lipzen A."/>
            <person name="Riley R."/>
            <person name="Ahrendt S."/>
            <person name="Ng V."/>
            <person name="Barry K."/>
            <person name="Daum C."/>
            <person name="Grigoriev I.V."/>
            <person name="Hilden K.S."/>
            <person name="Makela M.R."/>
            <person name="de Vries R.P."/>
        </authorList>
    </citation>
    <scope>NUCLEOTIDE SEQUENCE [LARGE SCALE GENOMIC DNA]</scope>
    <source>
        <strain evidence="2">OM18370.1</strain>
    </source>
</reference>
<feature type="compositionally biased region" description="Basic and acidic residues" evidence="1">
    <location>
        <begin position="1"/>
        <end position="25"/>
    </location>
</feature>
<dbReference type="Proteomes" id="UP000292957">
    <property type="component" value="Unassembled WGS sequence"/>
</dbReference>
<evidence type="ECO:0000256" key="1">
    <source>
        <dbReference type="SAM" id="MobiDB-lite"/>
    </source>
</evidence>
<sequence length="86" mass="9340">MRQESSKCIDNDGGCAERKERRASEAGEDNGATTGPVLEGKDYQKAQERKAKDECDDRANEINITKHVRGVGTGEDGSRASSVNVR</sequence>
<name>A0A4Q9MDX6_9APHY</name>
<proteinExistence type="predicted"/>